<feature type="domain" description="Disease resistance N-terminal" evidence="5">
    <location>
        <begin position="11"/>
        <end position="96"/>
    </location>
</feature>
<dbReference type="Gene3D" id="3.80.10.10">
    <property type="entry name" value="Ribonuclease Inhibitor"/>
    <property type="match status" value="1"/>
</dbReference>
<dbReference type="FunFam" id="1.10.10.10:FF:000322">
    <property type="entry name" value="Probable disease resistance protein At1g63360"/>
    <property type="match status" value="1"/>
</dbReference>
<dbReference type="SUPFAM" id="SSF52540">
    <property type="entry name" value="P-loop containing nucleoside triphosphate hydrolases"/>
    <property type="match status" value="1"/>
</dbReference>
<dbReference type="InParanoid" id="V4T6S1"/>
<dbReference type="InterPro" id="IPR036388">
    <property type="entry name" value="WH-like_DNA-bd_sf"/>
</dbReference>
<dbReference type="OrthoDB" id="2973320at2759"/>
<evidence type="ECO:0000259" key="6">
    <source>
        <dbReference type="Pfam" id="PF23559"/>
    </source>
</evidence>
<dbReference type="InterPro" id="IPR042197">
    <property type="entry name" value="Apaf_helical"/>
</dbReference>
<evidence type="ECO:0000256" key="2">
    <source>
        <dbReference type="ARBA" id="ARBA00022741"/>
    </source>
</evidence>
<proteinExistence type="predicted"/>
<dbReference type="AlphaFoldDB" id="V4T6S1"/>
<dbReference type="InterPro" id="IPR055414">
    <property type="entry name" value="LRR_R13L4/SHOC2-like"/>
</dbReference>
<dbReference type="Gene3D" id="1.10.10.10">
    <property type="entry name" value="Winged helix-like DNA-binding domain superfamily/Winged helix DNA-binding domain"/>
    <property type="match status" value="1"/>
</dbReference>
<dbReference type="Pfam" id="PF23559">
    <property type="entry name" value="WHD_DRP"/>
    <property type="match status" value="1"/>
</dbReference>
<dbReference type="Pfam" id="PF23598">
    <property type="entry name" value="LRR_14"/>
    <property type="match status" value="1"/>
</dbReference>
<dbReference type="Proteomes" id="UP000030687">
    <property type="component" value="Unassembled WGS sequence"/>
</dbReference>
<evidence type="ECO:0000313" key="8">
    <source>
        <dbReference type="EMBL" id="ESR55973.1"/>
    </source>
</evidence>
<dbReference type="InterPro" id="IPR032675">
    <property type="entry name" value="LRR_dom_sf"/>
</dbReference>
<dbReference type="Gene3D" id="3.40.50.300">
    <property type="entry name" value="P-loop containing nucleotide triphosphate hydrolases"/>
    <property type="match status" value="1"/>
</dbReference>
<feature type="domain" description="NB-ARC" evidence="4">
    <location>
        <begin position="167"/>
        <end position="332"/>
    </location>
</feature>
<dbReference type="Pfam" id="PF18052">
    <property type="entry name" value="Rx_N"/>
    <property type="match status" value="1"/>
</dbReference>
<dbReference type="PANTHER" id="PTHR23155:SF759">
    <property type="entry name" value="AAA+ ATPASE DOMAIN-CONTAINING PROTEIN"/>
    <property type="match status" value="1"/>
</dbReference>
<dbReference type="Gramene" id="ESR55973">
    <property type="protein sequence ID" value="ESR55973"/>
    <property type="gene ID" value="CICLE_v10023688mg"/>
</dbReference>
<dbReference type="GO" id="GO:0098542">
    <property type="term" value="P:defense response to other organism"/>
    <property type="evidence" value="ECO:0007669"/>
    <property type="project" value="TreeGrafter"/>
</dbReference>
<dbReference type="Gene3D" id="1.20.5.4130">
    <property type="match status" value="1"/>
</dbReference>
<dbReference type="InterPro" id="IPR002182">
    <property type="entry name" value="NB-ARC"/>
</dbReference>
<name>V4T6S1_CITCL</name>
<evidence type="ECO:0000313" key="9">
    <source>
        <dbReference type="Proteomes" id="UP000030687"/>
    </source>
</evidence>
<feature type="domain" description="Disease resistance R13L4/SHOC-2-like LRR" evidence="7">
    <location>
        <begin position="538"/>
        <end position="770"/>
    </location>
</feature>
<accession>V4T6S1</accession>
<dbReference type="PRINTS" id="PR00364">
    <property type="entry name" value="DISEASERSIST"/>
</dbReference>
<gene>
    <name evidence="8" type="ORF">CICLE_v10023688mg</name>
</gene>
<dbReference type="GO" id="GO:0043531">
    <property type="term" value="F:ADP binding"/>
    <property type="evidence" value="ECO:0007669"/>
    <property type="project" value="InterPro"/>
</dbReference>
<evidence type="ECO:0000259" key="4">
    <source>
        <dbReference type="Pfam" id="PF00931"/>
    </source>
</evidence>
<dbReference type="InterPro" id="IPR027417">
    <property type="entry name" value="P-loop_NTPase"/>
</dbReference>
<organism evidence="8 9">
    <name type="scientific">Citrus clementina</name>
    <name type="common">Clementine</name>
    <name type="synonym">Citrus deliciosa x Citrus sinensis</name>
    <dbReference type="NCBI Taxonomy" id="85681"/>
    <lineage>
        <taxon>Eukaryota</taxon>
        <taxon>Viridiplantae</taxon>
        <taxon>Streptophyta</taxon>
        <taxon>Embryophyta</taxon>
        <taxon>Tracheophyta</taxon>
        <taxon>Spermatophyta</taxon>
        <taxon>Magnoliopsida</taxon>
        <taxon>eudicotyledons</taxon>
        <taxon>Gunneridae</taxon>
        <taxon>Pentapetalae</taxon>
        <taxon>rosids</taxon>
        <taxon>malvids</taxon>
        <taxon>Sapindales</taxon>
        <taxon>Rutaceae</taxon>
        <taxon>Aurantioideae</taxon>
        <taxon>Citrus</taxon>
    </lineage>
</organism>
<dbReference type="OMA" id="MYHEEAT"/>
<evidence type="ECO:0000259" key="5">
    <source>
        <dbReference type="Pfam" id="PF18052"/>
    </source>
</evidence>
<evidence type="ECO:0000259" key="7">
    <source>
        <dbReference type="Pfam" id="PF23598"/>
    </source>
</evidence>
<dbReference type="SUPFAM" id="SSF52058">
    <property type="entry name" value="L domain-like"/>
    <property type="match status" value="1"/>
</dbReference>
<dbReference type="InterPro" id="IPR041118">
    <property type="entry name" value="Rx_N"/>
</dbReference>
<dbReference type="eggNOG" id="KOG4658">
    <property type="taxonomic scope" value="Eukaryota"/>
</dbReference>
<dbReference type="InterPro" id="IPR058922">
    <property type="entry name" value="WHD_DRP"/>
</dbReference>
<keyword evidence="1" id="KW-0677">Repeat</keyword>
<dbReference type="FunFam" id="3.40.50.300:FF:001091">
    <property type="entry name" value="Probable disease resistance protein At1g61300"/>
    <property type="match status" value="1"/>
</dbReference>
<dbReference type="Pfam" id="PF00931">
    <property type="entry name" value="NB-ARC"/>
    <property type="match status" value="1"/>
</dbReference>
<sequence>MAASKATEAMIGTLIERVFSALLTQAQYALDFKDQLEAMKTKLELMTAFISCTDKQKTWGEFIQKILPNLRKIIYEADDIMTDCQIRDEYRKDGFCHRFSLRDLFFIYQTGNDLKHINSRIEKMESSLGVYGRAEQPIIQQGPNNSSYQIFKYSPEDQEPSEIIGLEKDLEKIKGWILSSNEKLQQIGIVGMGGLGKTTIAQKIFNDGEMVAYFEKRIWVPVSQNFSEERVMRAMLKQLGEDESGIEESHLLHKIQQRLSDKTCLIVMDDVWRMNLDWWKNLYPTEKRCFAIITSRNETVVNSMGVDESRIHRPKILNEEESWSLLCKHAFLTSKGKCPNKEFDKKGREILMKCGGLTLAIKTIGGLLAPKAHSLSEWNKINDDFYIYLTTEREKNSVVASLRLSYDELPTHLKQCLLCFSVYPDDFEISGEQMVHWWVGEGLVRGRDNRTATELSFDYLSELVSRCLVEVVHRRGYDGRVYSCKMHDLVRDMTIQIAKDEAFCSFDEQGRQKLTQDSRWFGFNSDMDPKSLKKSSRLRALILQSSTPVSLWNVKSLMSLRVLDFSYCKLDQINVEDLLDKISSLKRLACLNLSGVAGNIELPSSIQKLRNLQILVLRRCTKLHPSITSLKKLIILDLGSCPLQYLPRGLEKLIYLQELSGFRVASQSNTQGCRLNALLGLKQLRVLRMSINNESEISEDEWNVLSQLEKLKVLAIDAEDCKEKHVSQMLDRLLPPPSLQELYLRRYRHEILPKWINLKHLSSLQYLCLEDGDISNFEISSESDQDSNGTTWVLEGLCLKFMPNLILDWNVLLKDMPILRDGNGEGRGGEGTNLPVSIPDILRMFPSPSELLERISIPSPNNNRGSPRVSDPRITNTFFVSNFELIILK</sequence>
<dbReference type="InterPro" id="IPR044974">
    <property type="entry name" value="Disease_R_plants"/>
</dbReference>
<feature type="domain" description="Disease resistance protein winged helix" evidence="6">
    <location>
        <begin position="422"/>
        <end position="493"/>
    </location>
</feature>
<evidence type="ECO:0008006" key="10">
    <source>
        <dbReference type="Google" id="ProtNLM"/>
    </source>
</evidence>
<dbReference type="KEGG" id="cic:CICLE_v10023688mg"/>
<keyword evidence="9" id="KW-1185">Reference proteome</keyword>
<dbReference type="Gene3D" id="1.10.8.430">
    <property type="entry name" value="Helical domain of apoptotic protease-activating factors"/>
    <property type="match status" value="1"/>
</dbReference>
<dbReference type="PANTHER" id="PTHR23155">
    <property type="entry name" value="DISEASE RESISTANCE PROTEIN RP"/>
    <property type="match status" value="1"/>
</dbReference>
<reference evidence="8 9" key="1">
    <citation type="submission" date="2013-10" db="EMBL/GenBank/DDBJ databases">
        <authorList>
            <consortium name="International Citrus Genome Consortium"/>
            <person name="Jenkins J."/>
            <person name="Schmutz J."/>
            <person name="Prochnik S."/>
            <person name="Rokhsar D."/>
            <person name="Gmitter F."/>
            <person name="Ollitrault P."/>
            <person name="Machado M."/>
            <person name="Talon M."/>
            <person name="Wincker P."/>
            <person name="Jaillon O."/>
            <person name="Morgante M."/>
        </authorList>
    </citation>
    <scope>NUCLEOTIDE SEQUENCE</scope>
    <source>
        <strain evidence="9">cv. Clemenules</strain>
    </source>
</reference>
<protein>
    <recommendedName>
        <fullName evidence="10">NB-ARC domain-containing protein</fullName>
    </recommendedName>
</protein>
<keyword evidence="2" id="KW-0547">Nucleotide-binding</keyword>
<keyword evidence="3" id="KW-0611">Plant defense</keyword>
<evidence type="ECO:0000256" key="3">
    <source>
        <dbReference type="ARBA" id="ARBA00022821"/>
    </source>
</evidence>
<evidence type="ECO:0000256" key="1">
    <source>
        <dbReference type="ARBA" id="ARBA00022737"/>
    </source>
</evidence>
<dbReference type="EMBL" id="KI536661">
    <property type="protein sequence ID" value="ESR55973.1"/>
    <property type="molecule type" value="Genomic_DNA"/>
</dbReference>